<evidence type="ECO:0000256" key="1">
    <source>
        <dbReference type="SAM" id="MobiDB-lite"/>
    </source>
</evidence>
<feature type="compositionally biased region" description="Low complexity" evidence="1">
    <location>
        <begin position="52"/>
        <end position="72"/>
    </location>
</feature>
<protein>
    <submittedName>
        <fullName evidence="3">Putative regulatory protein, FmdB family</fullName>
    </submittedName>
</protein>
<evidence type="ECO:0000259" key="2">
    <source>
        <dbReference type="SMART" id="SM00834"/>
    </source>
</evidence>
<organism evidence="3 4">
    <name type="scientific">Candidatus Saccharicenans subterraneus</name>
    <dbReference type="NCBI Taxonomy" id="2508984"/>
    <lineage>
        <taxon>Bacteria</taxon>
        <taxon>Candidatus Aminicenantota</taxon>
        <taxon>Candidatus Aminicenantia</taxon>
        <taxon>Candidatus Aminicenantales</taxon>
        <taxon>Candidatus Saccharicenantaceae</taxon>
        <taxon>Candidatus Saccharicenans</taxon>
    </lineage>
</organism>
<dbReference type="PANTHER" id="PTHR34404:SF3">
    <property type="entry name" value="REGULATORY PROTEIN, FMDB FAMILY"/>
    <property type="match status" value="1"/>
</dbReference>
<gene>
    <name evidence="3" type="ORF">OP8BY_2059</name>
</gene>
<dbReference type="AlphaFoldDB" id="A0A3E2BMR2"/>
<dbReference type="EMBL" id="QUAH01000005">
    <property type="protein sequence ID" value="RFT16053.1"/>
    <property type="molecule type" value="Genomic_DNA"/>
</dbReference>
<dbReference type="Gene3D" id="2.20.28.30">
    <property type="entry name" value="RNA polymerase ii, chain L"/>
    <property type="match status" value="1"/>
</dbReference>
<accession>A0A3E2BMR2</accession>
<dbReference type="InterPro" id="IPR013429">
    <property type="entry name" value="Regulatory_FmdB_Zinc_ribbon"/>
</dbReference>
<proteinExistence type="predicted"/>
<dbReference type="Pfam" id="PF09723">
    <property type="entry name" value="Zn_ribbon_8"/>
    <property type="match status" value="1"/>
</dbReference>
<reference evidence="3 4" key="1">
    <citation type="submission" date="2018-08" db="EMBL/GenBank/DDBJ databases">
        <title>Genome analysis of the thermophilic bacterium of the candidate phylum Aminicenantes from deep subsurface aquifer revealed its physiology and ecological role.</title>
        <authorList>
            <person name="Kadnikov V.V."/>
            <person name="Mardanov A.V."/>
            <person name="Beletsky A.V."/>
            <person name="Karnachuk O.V."/>
            <person name="Ravin N.V."/>
        </authorList>
    </citation>
    <scope>NUCLEOTIDE SEQUENCE [LARGE SCALE GENOMIC DNA]</scope>
    <source>
        <strain evidence="3">BY38</strain>
    </source>
</reference>
<evidence type="ECO:0000313" key="3">
    <source>
        <dbReference type="EMBL" id="RFT16053.1"/>
    </source>
</evidence>
<feature type="region of interest" description="Disordered" evidence="1">
    <location>
        <begin position="49"/>
        <end position="72"/>
    </location>
</feature>
<dbReference type="NCBIfam" id="TIGR02605">
    <property type="entry name" value="CxxC_CxxC_SSSS"/>
    <property type="match status" value="1"/>
</dbReference>
<comment type="caution">
    <text evidence="3">The sequence shown here is derived from an EMBL/GenBank/DDBJ whole genome shotgun (WGS) entry which is preliminary data.</text>
</comment>
<evidence type="ECO:0000313" key="4">
    <source>
        <dbReference type="Proteomes" id="UP000257323"/>
    </source>
</evidence>
<dbReference type="SMART" id="SM00834">
    <property type="entry name" value="CxxC_CXXC_SSSS"/>
    <property type="match status" value="1"/>
</dbReference>
<dbReference type="Proteomes" id="UP000257323">
    <property type="component" value="Unassembled WGS sequence"/>
</dbReference>
<dbReference type="PANTHER" id="PTHR34404">
    <property type="entry name" value="REGULATORY PROTEIN, FMDB FAMILY"/>
    <property type="match status" value="1"/>
</dbReference>
<sequence>MPIYEFICQNCQKRFEVLVSPNSTVKVTCPECHGDRVKRLVSSFGIGGGGSRIKSSSGSCSGCSSHSCSTCK</sequence>
<name>A0A3E2BMR2_9BACT</name>
<feature type="domain" description="Putative regulatory protein FmdB zinc ribbon" evidence="2">
    <location>
        <begin position="1"/>
        <end position="42"/>
    </location>
</feature>